<feature type="transmembrane region" description="Helical" evidence="1">
    <location>
        <begin position="290"/>
        <end position="311"/>
    </location>
</feature>
<evidence type="ECO:0008006" key="4">
    <source>
        <dbReference type="Google" id="ProtNLM"/>
    </source>
</evidence>
<keyword evidence="1" id="KW-1133">Transmembrane helix</keyword>
<evidence type="ECO:0000313" key="2">
    <source>
        <dbReference type="EMBL" id="SDK50466.1"/>
    </source>
</evidence>
<sequence length="464" mass="49230">MLTRRPHLALAAVAGAGVLLSVLVLPWAMPLGWDELVYATRFSPYAGGVDVEFSAPRTRGVPLLIAPVALWSDSVVLLRVWLLLLWAAALYLGFLPWLRVLRPRSAGPVVVLGAAVYASVWSVLFYAGHAMPNHYTAMGALAAVGCLLHVPRGPASYAGIVAGLATATLMRPNDGVWMALPLLVWALLTRAPAAAGAVTGGVAAGLLPWIVEAELRFGGVRERLHEASGVQGGVRPVLSVRDHLAALDGRLLCRPCDADQPSPPGVMIWVLLAVLVVLGVRAAPRPRRAVWLLLATAACAAGPYFFLVPYAAPRFLFPAYALLALPAAFGLLAVRDAVRGSRARTALVIGVLAVHLAGQLLLLYRHGGIQDGARSDWERVARVLREQGVRTPCVIGGNAQLQPVAHAAGCRADKAAARPHALVLLNGTPPPWARTWERHPVPDTYNKGWSVLVNPDRAIPASGP</sequence>
<keyword evidence="3" id="KW-1185">Reference proteome</keyword>
<accession>A0A1G9CFU6</accession>
<dbReference type="Proteomes" id="UP000199155">
    <property type="component" value="Unassembled WGS sequence"/>
</dbReference>
<protein>
    <recommendedName>
        <fullName evidence="4">4-amino-4-deoxy-L-arabinose transferase</fullName>
    </recommendedName>
</protein>
<dbReference type="EMBL" id="FNFF01000008">
    <property type="protein sequence ID" value="SDK50466.1"/>
    <property type="molecule type" value="Genomic_DNA"/>
</dbReference>
<proteinExistence type="predicted"/>
<dbReference type="AlphaFoldDB" id="A0A1G9CFU6"/>
<organism evidence="2 3">
    <name type="scientific">Streptomyces indicus</name>
    <dbReference type="NCBI Taxonomy" id="417292"/>
    <lineage>
        <taxon>Bacteria</taxon>
        <taxon>Bacillati</taxon>
        <taxon>Actinomycetota</taxon>
        <taxon>Actinomycetes</taxon>
        <taxon>Kitasatosporales</taxon>
        <taxon>Streptomycetaceae</taxon>
        <taxon>Streptomyces</taxon>
    </lineage>
</organism>
<gene>
    <name evidence="2" type="ORF">SAMN05421806_108105</name>
</gene>
<evidence type="ECO:0000313" key="3">
    <source>
        <dbReference type="Proteomes" id="UP000199155"/>
    </source>
</evidence>
<feature type="transmembrane region" description="Helical" evidence="1">
    <location>
        <begin position="317"/>
        <end position="334"/>
    </location>
</feature>
<feature type="transmembrane region" description="Helical" evidence="1">
    <location>
        <begin position="346"/>
        <end position="364"/>
    </location>
</feature>
<keyword evidence="1" id="KW-0472">Membrane</keyword>
<dbReference type="RefSeq" id="WP_245769439.1">
    <property type="nucleotide sequence ID" value="NZ_FNFF01000008.1"/>
</dbReference>
<feature type="transmembrane region" description="Helical" evidence="1">
    <location>
        <begin position="182"/>
        <end position="211"/>
    </location>
</feature>
<feature type="transmembrane region" description="Helical" evidence="1">
    <location>
        <begin position="109"/>
        <end position="128"/>
    </location>
</feature>
<name>A0A1G9CFU6_9ACTN</name>
<feature type="transmembrane region" description="Helical" evidence="1">
    <location>
        <begin position="76"/>
        <end position="97"/>
    </location>
</feature>
<evidence type="ECO:0000256" key="1">
    <source>
        <dbReference type="SAM" id="Phobius"/>
    </source>
</evidence>
<feature type="transmembrane region" description="Helical" evidence="1">
    <location>
        <begin position="266"/>
        <end position="283"/>
    </location>
</feature>
<reference evidence="2 3" key="1">
    <citation type="submission" date="2016-10" db="EMBL/GenBank/DDBJ databases">
        <authorList>
            <person name="de Groot N.N."/>
        </authorList>
    </citation>
    <scope>NUCLEOTIDE SEQUENCE [LARGE SCALE GENOMIC DNA]</scope>
    <source>
        <strain evidence="2 3">CGMCC 4.5727</strain>
    </source>
</reference>
<feature type="transmembrane region" description="Helical" evidence="1">
    <location>
        <begin position="7"/>
        <end position="29"/>
    </location>
</feature>
<keyword evidence="1" id="KW-0812">Transmembrane</keyword>
<dbReference type="STRING" id="417292.SAMN05421806_108105"/>